<dbReference type="InterPro" id="IPR058923">
    <property type="entry name" value="RCC1-like_dom"/>
</dbReference>
<dbReference type="PROSITE" id="PS50012">
    <property type="entry name" value="RCC1_3"/>
    <property type="match status" value="7"/>
</dbReference>
<dbReference type="Pfam" id="PF00415">
    <property type="entry name" value="RCC1"/>
    <property type="match status" value="2"/>
</dbReference>
<evidence type="ECO:0000313" key="4">
    <source>
        <dbReference type="Proteomes" id="UP001500368"/>
    </source>
</evidence>
<proteinExistence type="predicted"/>
<evidence type="ECO:0000313" key="3">
    <source>
        <dbReference type="EMBL" id="GAA4923640.1"/>
    </source>
</evidence>
<accession>A0ABP9G694</accession>
<dbReference type="PANTHER" id="PTHR22870">
    <property type="entry name" value="REGULATOR OF CHROMOSOME CONDENSATION"/>
    <property type="match status" value="1"/>
</dbReference>
<protein>
    <recommendedName>
        <fullName evidence="2">RCC1-like domain-containing protein</fullName>
    </recommendedName>
</protein>
<feature type="domain" description="RCC1-like" evidence="2">
    <location>
        <begin position="69"/>
        <end position="353"/>
    </location>
</feature>
<dbReference type="InterPro" id="IPR000408">
    <property type="entry name" value="Reg_chr_condens"/>
</dbReference>
<dbReference type="Proteomes" id="UP001500368">
    <property type="component" value="Unassembled WGS sequence"/>
</dbReference>
<evidence type="ECO:0000259" key="2">
    <source>
        <dbReference type="Pfam" id="PF25390"/>
    </source>
</evidence>
<dbReference type="EMBL" id="BAABLW010000007">
    <property type="protein sequence ID" value="GAA4923640.1"/>
    <property type="molecule type" value="Genomic_DNA"/>
</dbReference>
<dbReference type="Pfam" id="PF25390">
    <property type="entry name" value="WD40_RLD"/>
    <property type="match status" value="1"/>
</dbReference>
<comment type="caution">
    <text evidence="3">The sequence shown here is derived from an EMBL/GenBank/DDBJ whole genome shotgun (WGS) entry which is preliminary data.</text>
</comment>
<dbReference type="PRINTS" id="PR00633">
    <property type="entry name" value="RCCNDNSATION"/>
</dbReference>
<keyword evidence="1" id="KW-0677">Repeat</keyword>
<dbReference type="InterPro" id="IPR051210">
    <property type="entry name" value="Ub_ligase/GEF_domain"/>
</dbReference>
<keyword evidence="4" id="KW-1185">Reference proteome</keyword>
<reference evidence="4" key="1">
    <citation type="journal article" date="2019" name="Int. J. Syst. Evol. Microbiol.">
        <title>The Global Catalogue of Microorganisms (GCM) 10K type strain sequencing project: providing services to taxonomists for standard genome sequencing and annotation.</title>
        <authorList>
            <consortium name="The Broad Institute Genomics Platform"/>
            <consortium name="The Broad Institute Genome Sequencing Center for Infectious Disease"/>
            <person name="Wu L."/>
            <person name="Ma J."/>
        </authorList>
    </citation>
    <scope>NUCLEOTIDE SEQUENCE [LARGE SCALE GENOMIC DNA]</scope>
    <source>
        <strain evidence="4">JCM 19129</strain>
    </source>
</reference>
<gene>
    <name evidence="3" type="ORF">GCM10025790_20980</name>
</gene>
<dbReference type="SUPFAM" id="SSF50985">
    <property type="entry name" value="RCC1/BLIP-II"/>
    <property type="match status" value="2"/>
</dbReference>
<sequence length="442" mass="44188">MHMGTIRVPHQNPTTAATTVDRRVRRQPLRRFLAVLAAITVIGTSSTPTQATWNEQAQASASFTTWEDVFAWEQVSTGDSHTCAIADVQVYCWGYGYFGALGNGSTTDQTVPVPVDTHGPLAGRTVTSIAAGGRHTCALADGQVYCWGDGIRGQLGDGSRTNQTVPVAVDFSGALAGKTVTSIAAGGSHTCAIADGQAYCWGSGTNGQLGDGSGTNQTAPVAVDASGALAGKTVTSIAGGGTYTCALADGQPYCWGYGTAGQLGNGSTMSQRVPVAVDTSGVLAGKTVTSVSAGSSHACAVAGGQAYCWGFGGRGRLGNGDTRDSTVPVAVDTSGVLANKTVASVSAGGHHTCAVAGGQAYCWGQGDAGRLGNGGTGNSTVPVAVDTSGVLAGKTVTSVSAVFEHTCGVAEGQAYCWGAGGSGKLGNGRTTNQPRPVAVLTP</sequence>
<dbReference type="Gene3D" id="2.130.10.30">
    <property type="entry name" value="Regulator of chromosome condensation 1/beta-lactamase-inhibitor protein II"/>
    <property type="match status" value="2"/>
</dbReference>
<dbReference type="PANTHER" id="PTHR22870:SF408">
    <property type="entry name" value="OS09G0560450 PROTEIN"/>
    <property type="match status" value="1"/>
</dbReference>
<name>A0ABP9G694_9MICC</name>
<organism evidence="3 4">
    <name type="scientific">Nesterenkonia rhizosphaerae</name>
    <dbReference type="NCBI Taxonomy" id="1348272"/>
    <lineage>
        <taxon>Bacteria</taxon>
        <taxon>Bacillati</taxon>
        <taxon>Actinomycetota</taxon>
        <taxon>Actinomycetes</taxon>
        <taxon>Micrococcales</taxon>
        <taxon>Micrococcaceae</taxon>
        <taxon>Nesterenkonia</taxon>
    </lineage>
</organism>
<dbReference type="InterPro" id="IPR009091">
    <property type="entry name" value="RCC1/BLIP-II"/>
</dbReference>
<evidence type="ECO:0000256" key="1">
    <source>
        <dbReference type="ARBA" id="ARBA00022737"/>
    </source>
</evidence>